<dbReference type="FunFam" id="3.40.50.1000:FF:000131">
    <property type="entry name" value="HAD superfamily hydrolase, putative"/>
    <property type="match status" value="1"/>
</dbReference>
<dbReference type="PANTHER" id="PTHR18901">
    <property type="entry name" value="2-DEOXYGLUCOSE-6-PHOSPHATE PHOSPHATASE 2"/>
    <property type="match status" value="1"/>
</dbReference>
<gene>
    <name evidence="1" type="ORF">EDB81DRAFT_818920</name>
</gene>
<reference evidence="1" key="1">
    <citation type="journal article" date="2021" name="Nat. Commun.">
        <title>Genetic determinants of endophytism in the Arabidopsis root mycobiome.</title>
        <authorList>
            <person name="Mesny F."/>
            <person name="Miyauchi S."/>
            <person name="Thiergart T."/>
            <person name="Pickel B."/>
            <person name="Atanasova L."/>
            <person name="Karlsson M."/>
            <person name="Huettel B."/>
            <person name="Barry K.W."/>
            <person name="Haridas S."/>
            <person name="Chen C."/>
            <person name="Bauer D."/>
            <person name="Andreopoulos W."/>
            <person name="Pangilinan J."/>
            <person name="LaButti K."/>
            <person name="Riley R."/>
            <person name="Lipzen A."/>
            <person name="Clum A."/>
            <person name="Drula E."/>
            <person name="Henrissat B."/>
            <person name="Kohler A."/>
            <person name="Grigoriev I.V."/>
            <person name="Martin F.M."/>
            <person name="Hacquard S."/>
        </authorList>
    </citation>
    <scope>NUCLEOTIDE SEQUENCE</scope>
    <source>
        <strain evidence="1">MPI-CAGE-AT-0147</strain>
    </source>
</reference>
<dbReference type="AlphaFoldDB" id="A0A9P9DBV2"/>
<comment type="caution">
    <text evidence="1">The sequence shown here is derived from an EMBL/GenBank/DDBJ whole genome shotgun (WGS) entry which is preliminary data.</text>
</comment>
<accession>A0A9P9DBV2</accession>
<organism evidence="1 2">
    <name type="scientific">Dactylonectria macrodidyma</name>
    <dbReference type="NCBI Taxonomy" id="307937"/>
    <lineage>
        <taxon>Eukaryota</taxon>
        <taxon>Fungi</taxon>
        <taxon>Dikarya</taxon>
        <taxon>Ascomycota</taxon>
        <taxon>Pezizomycotina</taxon>
        <taxon>Sordariomycetes</taxon>
        <taxon>Hypocreomycetidae</taxon>
        <taxon>Hypocreales</taxon>
        <taxon>Nectriaceae</taxon>
        <taxon>Dactylonectria</taxon>
    </lineage>
</organism>
<keyword evidence="2" id="KW-1185">Reference proteome</keyword>
<dbReference type="SUPFAM" id="SSF56784">
    <property type="entry name" value="HAD-like"/>
    <property type="match status" value="1"/>
</dbReference>
<dbReference type="EMBL" id="JAGMUV010000029">
    <property type="protein sequence ID" value="KAH7116304.1"/>
    <property type="molecule type" value="Genomic_DNA"/>
</dbReference>
<dbReference type="OrthoDB" id="40579at2759"/>
<dbReference type="InterPro" id="IPR036412">
    <property type="entry name" value="HAD-like_sf"/>
</dbReference>
<dbReference type="Proteomes" id="UP000738349">
    <property type="component" value="Unassembled WGS sequence"/>
</dbReference>
<evidence type="ECO:0000313" key="2">
    <source>
        <dbReference type="Proteomes" id="UP000738349"/>
    </source>
</evidence>
<protein>
    <submittedName>
        <fullName evidence="1">HAD-like domain-containing protein</fullName>
    </submittedName>
</protein>
<dbReference type="PANTHER" id="PTHR18901:SF38">
    <property type="entry name" value="PSEUDOURIDINE-5'-PHOSPHATASE"/>
    <property type="match status" value="1"/>
</dbReference>
<dbReference type="GO" id="GO:0016791">
    <property type="term" value="F:phosphatase activity"/>
    <property type="evidence" value="ECO:0007669"/>
    <property type="project" value="TreeGrafter"/>
</dbReference>
<dbReference type="NCBIfam" id="TIGR01509">
    <property type="entry name" value="HAD-SF-IA-v3"/>
    <property type="match status" value="1"/>
</dbReference>
<proteinExistence type="predicted"/>
<name>A0A9P9DBV2_9HYPO</name>
<dbReference type="InterPro" id="IPR006439">
    <property type="entry name" value="HAD-SF_hydro_IA"/>
</dbReference>
<sequence>MPIRSSMTGRAYPYLPTLLSPNTPPCKRRCFPAHNPLRGVTELLADLGRANGVKDGSDNRRRVHVALATSSHEHNFKLKTDHLTDLFSVFPSYCRVLGDDPRLQPGRGKPLPDIFLLALETINDSLAMGEEPIKPEECLVFEDSVSGVEAGRRAGMRVVWVPHPGLKEEYDGREGEVLAGRTGEAGDVDLPHVGEVDDGWAYYMQDLMNFPYQDYGIMIPPVAVERESSM</sequence>
<dbReference type="Gene3D" id="3.40.50.1000">
    <property type="entry name" value="HAD superfamily/HAD-like"/>
    <property type="match status" value="1"/>
</dbReference>
<dbReference type="InterPro" id="IPR023214">
    <property type="entry name" value="HAD_sf"/>
</dbReference>
<evidence type="ECO:0000313" key="1">
    <source>
        <dbReference type="EMBL" id="KAH7116304.1"/>
    </source>
</evidence>
<dbReference type="Pfam" id="PF00702">
    <property type="entry name" value="Hydrolase"/>
    <property type="match status" value="1"/>
</dbReference>